<keyword evidence="3" id="KW-0255">Endonuclease</keyword>
<keyword evidence="3" id="KW-0269">Exonuclease</keyword>
<dbReference type="InterPro" id="IPR036691">
    <property type="entry name" value="Endo/exonu/phosph_ase_sf"/>
</dbReference>
<comment type="caution">
    <text evidence="3">The sequence shown here is derived from an EMBL/GenBank/DDBJ whole genome shotgun (WGS) entry which is preliminary data.</text>
</comment>
<dbReference type="PANTHER" id="PTHR41349:SF1">
    <property type="entry name" value="PROTEIN CBG08683"/>
    <property type="match status" value="1"/>
</dbReference>
<evidence type="ECO:0000259" key="2">
    <source>
        <dbReference type="Pfam" id="PF03372"/>
    </source>
</evidence>
<keyword evidence="3" id="KW-0540">Nuclease</keyword>
<proteinExistence type="predicted"/>
<dbReference type="OrthoDB" id="9812856at2"/>
<evidence type="ECO:0000256" key="1">
    <source>
        <dbReference type="SAM" id="MobiDB-lite"/>
    </source>
</evidence>
<sequence length="337" mass="37180">MPYPDIPTEGTSQTMRRPQDTILDTGSSDSQSINHMTVPVEEAFTEKLRELRTLKLFSWNIWFGGREITDAHAKQTAVLNAEEADIVFLQECFGTAGQQLGRSTGMTVAQQDYDCAVLSASPIRLLKTDTTSYATAALVQTRSGDVLAWSVHLAAWDYGPYRSDELPQNAREVFAQPGEQKRTAEAEQVLAETQRLRTELGDIQVIVAGDFNVPSGLDWAGEHRPALQWPATQKFLDAGYTDAFRSAHPDPVQAPGLSWSQIETLENEPRDRIDFIFVLGMEVISADHLGGAADDADAPADPGFTEYGGTAQHIPHQRENAFPSDHLAVRATIRNRE</sequence>
<keyword evidence="4" id="KW-1185">Reference proteome</keyword>
<dbReference type="Gene3D" id="3.60.10.10">
    <property type="entry name" value="Endonuclease/exonuclease/phosphatase"/>
    <property type="match status" value="1"/>
</dbReference>
<evidence type="ECO:0000313" key="4">
    <source>
        <dbReference type="Proteomes" id="UP000310458"/>
    </source>
</evidence>
<gene>
    <name evidence="3" type="ORF">FEF26_02275</name>
</gene>
<dbReference type="EMBL" id="VAVZ01000004">
    <property type="protein sequence ID" value="TLP99732.1"/>
    <property type="molecule type" value="Genomic_DNA"/>
</dbReference>
<feature type="compositionally biased region" description="Polar residues" evidence="1">
    <location>
        <begin position="9"/>
        <end position="32"/>
    </location>
</feature>
<accession>A0A5R9BHV6</accession>
<evidence type="ECO:0000313" key="3">
    <source>
        <dbReference type="EMBL" id="TLP99732.1"/>
    </source>
</evidence>
<dbReference type="Proteomes" id="UP000310458">
    <property type="component" value="Unassembled WGS sequence"/>
</dbReference>
<feature type="domain" description="Endonuclease/exonuclease/phosphatase" evidence="2">
    <location>
        <begin position="58"/>
        <end position="326"/>
    </location>
</feature>
<dbReference type="Pfam" id="PF03372">
    <property type="entry name" value="Exo_endo_phos"/>
    <property type="match status" value="1"/>
</dbReference>
<dbReference type="InterPro" id="IPR005135">
    <property type="entry name" value="Endo/exonuclease/phosphatase"/>
</dbReference>
<protein>
    <submittedName>
        <fullName evidence="3">Endonuclease/exonuclease/phosphatase family protein</fullName>
    </submittedName>
</protein>
<dbReference type="GO" id="GO:0004519">
    <property type="term" value="F:endonuclease activity"/>
    <property type="evidence" value="ECO:0007669"/>
    <property type="project" value="UniProtKB-KW"/>
</dbReference>
<name>A0A5R9BHV6_9MICC</name>
<dbReference type="GO" id="GO:0004527">
    <property type="term" value="F:exonuclease activity"/>
    <property type="evidence" value="ECO:0007669"/>
    <property type="project" value="UniProtKB-KW"/>
</dbReference>
<organism evidence="3 4">
    <name type="scientific">Nesterenkonia salmonea</name>
    <dbReference type="NCBI Taxonomy" id="1804987"/>
    <lineage>
        <taxon>Bacteria</taxon>
        <taxon>Bacillati</taxon>
        <taxon>Actinomycetota</taxon>
        <taxon>Actinomycetes</taxon>
        <taxon>Micrococcales</taxon>
        <taxon>Micrococcaceae</taxon>
        <taxon>Nesterenkonia</taxon>
    </lineage>
</organism>
<dbReference type="PANTHER" id="PTHR41349">
    <property type="match status" value="1"/>
</dbReference>
<reference evidence="3 4" key="1">
    <citation type="submission" date="2019-05" db="EMBL/GenBank/DDBJ databases">
        <title>Nesterenkonia sp. GY074 isolated from the Southern Atlantic Ocean.</title>
        <authorList>
            <person name="Zhang G."/>
        </authorList>
    </citation>
    <scope>NUCLEOTIDE SEQUENCE [LARGE SCALE GENOMIC DNA]</scope>
    <source>
        <strain evidence="3 4">GY074</strain>
    </source>
</reference>
<keyword evidence="3" id="KW-0378">Hydrolase</keyword>
<feature type="region of interest" description="Disordered" evidence="1">
    <location>
        <begin position="1"/>
        <end position="32"/>
    </location>
</feature>
<dbReference type="AlphaFoldDB" id="A0A5R9BHV6"/>
<dbReference type="SUPFAM" id="SSF56219">
    <property type="entry name" value="DNase I-like"/>
    <property type="match status" value="1"/>
</dbReference>